<name>A0A0H2S557_9AGAM</name>
<evidence type="ECO:0000259" key="2">
    <source>
        <dbReference type="Pfam" id="PF09949"/>
    </source>
</evidence>
<sequence length="824" mass="90102">MYNGQATNAENPNMLAGRRSAMPSSSRLASIKDFVNKTDYRTLFEGRKVLQPGDPGYVEGSSSKQSWREWAGDKLRRKGSYSAATSVEKLSLFPGWATRKYDTSEEKGAEGAFALQLFVSGFAASYPLPEYTTRSQRAFMRLARAFASLPKLPDASGSNTPSVGDEFTSRIHLPPTPSDITEETEIAELENSLRRMQTEADTCSNESSDVSDPPSPLPSSSPNAYFAPPSNGNGQMNLDDVLRQHMTLMDRLQPFWSRSLANRPVRLSVYTSFPVSGATPGSSSPDPSRRPVASVIAHTSPQGSFQANITIPWEEICIHPGALYIAFGDANQEHELYIHAELLPTVSPPNATLAAPPLEPSISPIQDVTTQSTLVVPLTHSQIRLISDIDDTIKLSNILGGARTIFRNVFVRHLEELVIKGMGEWYTNMWRKGVRFHYVSNGPFQLLPVINDFIRISNLPQGSIKLRSYAGRSLFNGLLSAPATRKRAGLVEVLDAFDSSRFFLVGDSGEQDLELYAQLASERPHQILAVFIRDASGPTTKPIDDPTGEAIKRAVQKQKRPSGPKRSMSFGFTTPSLSRPQPSMQLHPLPTSNNPISSQATPTQSDYSATPIPCNSVADRSEGLQAPPPSFQPRRKTASSRSSSINVKAYEDSGVDYISSKPIDDRKVHNTLRSPSDPLPTINSGQIPSTFFDAGIIGTLSDSPPSTSPISTKSMPSPAMTETPTPTQTPPPLSAGQQFDARLGAIQVPGVLRPQEVQALSSTQRKRYDLQLRVYKARLLMPSHIPLRIFSDPEECVEADRILGDLGKQGMDAERSSQVESHEV</sequence>
<reference evidence="3 4" key="1">
    <citation type="submission" date="2015-04" db="EMBL/GenBank/DDBJ databases">
        <title>Complete genome sequence of Schizopora paradoxa KUC8140, a cosmopolitan wood degrader in East Asia.</title>
        <authorList>
            <consortium name="DOE Joint Genome Institute"/>
            <person name="Min B."/>
            <person name="Park H."/>
            <person name="Jang Y."/>
            <person name="Kim J.-J."/>
            <person name="Kim K.H."/>
            <person name="Pangilinan J."/>
            <person name="Lipzen A."/>
            <person name="Riley R."/>
            <person name="Grigoriev I.V."/>
            <person name="Spatafora J.W."/>
            <person name="Choi I.-G."/>
        </authorList>
    </citation>
    <scope>NUCLEOTIDE SEQUENCE [LARGE SCALE GENOMIC DNA]</scope>
    <source>
        <strain evidence="3 4">KUC8140</strain>
    </source>
</reference>
<dbReference type="InParanoid" id="A0A0H2S557"/>
<dbReference type="InterPro" id="IPR019236">
    <property type="entry name" value="APP1_cat"/>
</dbReference>
<dbReference type="Proteomes" id="UP000053477">
    <property type="component" value="Unassembled WGS sequence"/>
</dbReference>
<feature type="compositionally biased region" description="Basic residues" evidence="1">
    <location>
        <begin position="554"/>
        <end position="563"/>
    </location>
</feature>
<keyword evidence="4" id="KW-1185">Reference proteome</keyword>
<dbReference type="EMBL" id="KQ085889">
    <property type="protein sequence ID" value="KLO19059.1"/>
    <property type="molecule type" value="Genomic_DNA"/>
</dbReference>
<dbReference type="STRING" id="27342.A0A0H2S557"/>
<feature type="region of interest" description="Disordered" evidence="1">
    <location>
        <begin position="553"/>
        <end position="645"/>
    </location>
</feature>
<dbReference type="PANTHER" id="PTHR28208">
    <property type="entry name" value="PHOSPHATIDATE PHOSPHATASE APP1"/>
    <property type="match status" value="1"/>
</dbReference>
<feature type="region of interest" description="Disordered" evidence="1">
    <location>
        <begin position="700"/>
        <end position="733"/>
    </location>
</feature>
<dbReference type="AlphaFoldDB" id="A0A0H2S557"/>
<evidence type="ECO:0000313" key="4">
    <source>
        <dbReference type="Proteomes" id="UP000053477"/>
    </source>
</evidence>
<feature type="region of interest" description="Disordered" evidence="1">
    <location>
        <begin position="195"/>
        <end position="236"/>
    </location>
</feature>
<organism evidence="3 4">
    <name type="scientific">Schizopora paradoxa</name>
    <dbReference type="NCBI Taxonomy" id="27342"/>
    <lineage>
        <taxon>Eukaryota</taxon>
        <taxon>Fungi</taxon>
        <taxon>Dikarya</taxon>
        <taxon>Basidiomycota</taxon>
        <taxon>Agaricomycotina</taxon>
        <taxon>Agaricomycetes</taxon>
        <taxon>Hymenochaetales</taxon>
        <taxon>Schizoporaceae</taxon>
        <taxon>Schizopora</taxon>
    </lineage>
</organism>
<accession>A0A0H2S557</accession>
<feature type="compositionally biased region" description="Polar residues" evidence="1">
    <location>
        <begin position="1"/>
        <end position="11"/>
    </location>
</feature>
<dbReference type="PANTHER" id="PTHR28208:SF3">
    <property type="entry name" value="PHOSPHATIDATE PHOSPHATASE APP1"/>
    <property type="match status" value="1"/>
</dbReference>
<evidence type="ECO:0000313" key="3">
    <source>
        <dbReference type="EMBL" id="KLO19059.1"/>
    </source>
</evidence>
<dbReference type="OrthoDB" id="2117591at2759"/>
<feature type="region of interest" description="Disordered" evidence="1">
    <location>
        <begin position="154"/>
        <end position="178"/>
    </location>
</feature>
<feature type="region of interest" description="Disordered" evidence="1">
    <location>
        <begin position="1"/>
        <end position="22"/>
    </location>
</feature>
<proteinExistence type="predicted"/>
<feature type="compositionally biased region" description="Polar residues" evidence="1">
    <location>
        <begin position="570"/>
        <end position="608"/>
    </location>
</feature>
<dbReference type="Pfam" id="PF09949">
    <property type="entry name" value="APP1_cat"/>
    <property type="match status" value="1"/>
</dbReference>
<dbReference type="GO" id="GO:0008195">
    <property type="term" value="F:phosphatidate phosphatase activity"/>
    <property type="evidence" value="ECO:0007669"/>
    <property type="project" value="InterPro"/>
</dbReference>
<gene>
    <name evidence="3" type="ORF">SCHPADRAFT_993073</name>
</gene>
<dbReference type="InterPro" id="IPR052935">
    <property type="entry name" value="Mg2+_PAP"/>
</dbReference>
<dbReference type="GO" id="GO:0030479">
    <property type="term" value="C:actin cortical patch"/>
    <property type="evidence" value="ECO:0007669"/>
    <property type="project" value="TreeGrafter"/>
</dbReference>
<feature type="compositionally biased region" description="Low complexity" evidence="1">
    <location>
        <begin position="700"/>
        <end position="726"/>
    </location>
</feature>
<feature type="domain" description="Phosphatidate phosphatase APP1 catalytic" evidence="2">
    <location>
        <begin position="383"/>
        <end position="534"/>
    </location>
</feature>
<protein>
    <recommendedName>
        <fullName evidence="2">Phosphatidate phosphatase APP1 catalytic domain-containing protein</fullName>
    </recommendedName>
</protein>
<evidence type="ECO:0000256" key="1">
    <source>
        <dbReference type="SAM" id="MobiDB-lite"/>
    </source>
</evidence>